<dbReference type="SUPFAM" id="SSF81383">
    <property type="entry name" value="F-box domain"/>
    <property type="match status" value="1"/>
</dbReference>
<accession>A0A3N4L1X5</accession>
<feature type="compositionally biased region" description="Low complexity" evidence="1">
    <location>
        <begin position="19"/>
        <end position="30"/>
    </location>
</feature>
<evidence type="ECO:0000313" key="3">
    <source>
        <dbReference type="EMBL" id="RPB16826.1"/>
    </source>
</evidence>
<dbReference type="PROSITE" id="PS50181">
    <property type="entry name" value="FBOX"/>
    <property type="match status" value="1"/>
</dbReference>
<evidence type="ECO:0000259" key="2">
    <source>
        <dbReference type="PROSITE" id="PS50181"/>
    </source>
</evidence>
<feature type="region of interest" description="Disordered" evidence="1">
    <location>
        <begin position="1"/>
        <end position="99"/>
    </location>
</feature>
<dbReference type="Gene3D" id="1.20.1280.50">
    <property type="match status" value="1"/>
</dbReference>
<feature type="domain" description="F-box" evidence="2">
    <location>
        <begin position="132"/>
        <end position="179"/>
    </location>
</feature>
<dbReference type="SMART" id="SM00256">
    <property type="entry name" value="FBOX"/>
    <property type="match status" value="1"/>
</dbReference>
<dbReference type="OrthoDB" id="2322499at2759"/>
<keyword evidence="4" id="KW-1185">Reference proteome</keyword>
<feature type="compositionally biased region" description="Polar residues" evidence="1">
    <location>
        <begin position="72"/>
        <end position="81"/>
    </location>
</feature>
<feature type="compositionally biased region" description="Low complexity" evidence="1">
    <location>
        <begin position="1"/>
        <end position="10"/>
    </location>
</feature>
<organism evidence="3 4">
    <name type="scientific">Morchella conica CCBAS932</name>
    <dbReference type="NCBI Taxonomy" id="1392247"/>
    <lineage>
        <taxon>Eukaryota</taxon>
        <taxon>Fungi</taxon>
        <taxon>Dikarya</taxon>
        <taxon>Ascomycota</taxon>
        <taxon>Pezizomycotina</taxon>
        <taxon>Pezizomycetes</taxon>
        <taxon>Pezizales</taxon>
        <taxon>Morchellaceae</taxon>
        <taxon>Morchella</taxon>
    </lineage>
</organism>
<feature type="compositionally biased region" description="Basic and acidic residues" evidence="1">
    <location>
        <begin position="56"/>
        <end position="65"/>
    </location>
</feature>
<dbReference type="InterPro" id="IPR001810">
    <property type="entry name" value="F-box_dom"/>
</dbReference>
<dbReference type="InterPro" id="IPR036047">
    <property type="entry name" value="F-box-like_dom_sf"/>
</dbReference>
<evidence type="ECO:0000256" key="1">
    <source>
        <dbReference type="SAM" id="MobiDB-lite"/>
    </source>
</evidence>
<dbReference type="EMBL" id="ML119107">
    <property type="protein sequence ID" value="RPB16826.1"/>
    <property type="molecule type" value="Genomic_DNA"/>
</dbReference>
<evidence type="ECO:0000313" key="4">
    <source>
        <dbReference type="Proteomes" id="UP000277580"/>
    </source>
</evidence>
<sequence>MASSRATASRRSSKDFTTPLRRSNRLNPRLVTYADPPEVISGNGSNSPLIPTKRWSKTDVKEPSPKLRHQSRPSNDLTQKFSQKRCRTKGEKTPDPEELDEELLRRTCESLNIDYSLFDDWTEDPRGMRIEDMKIPFLPSEIMLQIFSECRPEVLVECKKTCRRFRDLLSGNSSIWRKARDKSYPGLPLKLPLDFDEEELFDMTTGKKCDYCDTKKKVRPYYVWSVRCCQE</sequence>
<dbReference type="Proteomes" id="UP000277580">
    <property type="component" value="Unassembled WGS sequence"/>
</dbReference>
<gene>
    <name evidence="3" type="ORF">P167DRAFT_194752</name>
</gene>
<dbReference type="AlphaFoldDB" id="A0A3N4L1X5"/>
<name>A0A3N4L1X5_9PEZI</name>
<dbReference type="Pfam" id="PF12937">
    <property type="entry name" value="F-box-like"/>
    <property type="match status" value="1"/>
</dbReference>
<protein>
    <recommendedName>
        <fullName evidence="2">F-box domain-containing protein</fullName>
    </recommendedName>
</protein>
<proteinExistence type="predicted"/>
<reference evidence="3 4" key="1">
    <citation type="journal article" date="2018" name="Nat. Ecol. Evol.">
        <title>Pezizomycetes genomes reveal the molecular basis of ectomycorrhizal truffle lifestyle.</title>
        <authorList>
            <person name="Murat C."/>
            <person name="Payen T."/>
            <person name="Noel B."/>
            <person name="Kuo A."/>
            <person name="Morin E."/>
            <person name="Chen J."/>
            <person name="Kohler A."/>
            <person name="Krizsan K."/>
            <person name="Balestrini R."/>
            <person name="Da Silva C."/>
            <person name="Montanini B."/>
            <person name="Hainaut M."/>
            <person name="Levati E."/>
            <person name="Barry K.W."/>
            <person name="Belfiori B."/>
            <person name="Cichocki N."/>
            <person name="Clum A."/>
            <person name="Dockter R.B."/>
            <person name="Fauchery L."/>
            <person name="Guy J."/>
            <person name="Iotti M."/>
            <person name="Le Tacon F."/>
            <person name="Lindquist E.A."/>
            <person name="Lipzen A."/>
            <person name="Malagnac F."/>
            <person name="Mello A."/>
            <person name="Molinier V."/>
            <person name="Miyauchi S."/>
            <person name="Poulain J."/>
            <person name="Riccioni C."/>
            <person name="Rubini A."/>
            <person name="Sitrit Y."/>
            <person name="Splivallo R."/>
            <person name="Traeger S."/>
            <person name="Wang M."/>
            <person name="Zifcakova L."/>
            <person name="Wipf D."/>
            <person name="Zambonelli A."/>
            <person name="Paolocci F."/>
            <person name="Nowrousian M."/>
            <person name="Ottonello S."/>
            <person name="Baldrian P."/>
            <person name="Spatafora J.W."/>
            <person name="Henrissat B."/>
            <person name="Nagy L.G."/>
            <person name="Aury J.M."/>
            <person name="Wincker P."/>
            <person name="Grigoriev I.V."/>
            <person name="Bonfante P."/>
            <person name="Martin F.M."/>
        </authorList>
    </citation>
    <scope>NUCLEOTIDE SEQUENCE [LARGE SCALE GENOMIC DNA]</scope>
    <source>
        <strain evidence="3 4">CCBAS932</strain>
    </source>
</reference>
<dbReference type="InParanoid" id="A0A3N4L1X5"/>